<evidence type="ECO:0000256" key="1">
    <source>
        <dbReference type="ARBA" id="ARBA00004141"/>
    </source>
</evidence>
<dbReference type="OrthoDB" id="2126698at2759"/>
<evidence type="ECO:0000256" key="6">
    <source>
        <dbReference type="RuleBase" id="RU004914"/>
    </source>
</evidence>
<dbReference type="GeneID" id="115987596"/>
<feature type="transmembrane region" description="Helical" evidence="6">
    <location>
        <begin position="230"/>
        <end position="252"/>
    </location>
</feature>
<evidence type="ECO:0000256" key="5">
    <source>
        <dbReference type="ARBA" id="ARBA00023136"/>
    </source>
</evidence>
<evidence type="ECO:0000256" key="3">
    <source>
        <dbReference type="ARBA" id="ARBA00022692"/>
    </source>
</evidence>
<evidence type="ECO:0000256" key="2">
    <source>
        <dbReference type="ARBA" id="ARBA00010199"/>
    </source>
</evidence>
<dbReference type="EnsemblPlants" id="QL04p060066:mrna">
    <property type="protein sequence ID" value="QL04p060066:mrna"/>
    <property type="gene ID" value="QL04p060066"/>
</dbReference>
<reference evidence="7" key="2">
    <citation type="submission" date="2021-01" db="UniProtKB">
        <authorList>
            <consortium name="EnsemblPlants"/>
        </authorList>
    </citation>
    <scope>IDENTIFICATION</scope>
</reference>
<feature type="transmembrane region" description="Helical" evidence="6">
    <location>
        <begin position="202"/>
        <end position="224"/>
    </location>
</feature>
<dbReference type="CDD" id="cd13132">
    <property type="entry name" value="MATE_eukaryotic"/>
    <property type="match status" value="1"/>
</dbReference>
<dbReference type="FunCoup" id="A0A7N2LG35">
    <property type="interactions" value="223"/>
</dbReference>
<name>A0A7N2LG35_QUELO</name>
<dbReference type="GO" id="GO:0016020">
    <property type="term" value="C:membrane"/>
    <property type="evidence" value="ECO:0007669"/>
    <property type="project" value="UniProtKB-SubCell"/>
</dbReference>
<proteinExistence type="inferred from homology"/>
<dbReference type="PANTHER" id="PTHR11206">
    <property type="entry name" value="MULTIDRUG RESISTANCE PROTEIN"/>
    <property type="match status" value="1"/>
</dbReference>
<dbReference type="Pfam" id="PF01554">
    <property type="entry name" value="MatE"/>
    <property type="match status" value="2"/>
</dbReference>
<dbReference type="Gramene" id="QL04p060066:mrna">
    <property type="protein sequence ID" value="QL04p060066:mrna"/>
    <property type="gene ID" value="QL04p060066"/>
</dbReference>
<accession>A0A7N2LG35</accession>
<dbReference type="InterPro" id="IPR045069">
    <property type="entry name" value="MATE_euk"/>
</dbReference>
<keyword evidence="3 6" id="KW-0812">Transmembrane</keyword>
<reference evidence="7 8" key="1">
    <citation type="journal article" date="2016" name="G3 (Bethesda)">
        <title>First Draft Assembly and Annotation of the Genome of a California Endemic Oak Quercus lobata Nee (Fagaceae).</title>
        <authorList>
            <person name="Sork V.L."/>
            <person name="Fitz-Gibbon S.T."/>
            <person name="Puiu D."/>
            <person name="Crepeau M."/>
            <person name="Gugger P.F."/>
            <person name="Sherman R."/>
            <person name="Stevens K."/>
            <person name="Langley C.H."/>
            <person name="Pellegrini M."/>
            <person name="Salzberg S.L."/>
        </authorList>
    </citation>
    <scope>NUCLEOTIDE SEQUENCE [LARGE SCALE GENOMIC DNA]</scope>
    <source>
        <strain evidence="7 8">cv. SW786</strain>
    </source>
</reference>
<dbReference type="OMA" id="SIELRWW"/>
<dbReference type="Proteomes" id="UP000594261">
    <property type="component" value="Chromosome 4"/>
</dbReference>
<dbReference type="GO" id="GO:0015297">
    <property type="term" value="F:antiporter activity"/>
    <property type="evidence" value="ECO:0007669"/>
    <property type="project" value="InterPro"/>
</dbReference>
<evidence type="ECO:0000256" key="4">
    <source>
        <dbReference type="ARBA" id="ARBA00022989"/>
    </source>
</evidence>
<dbReference type="GO" id="GO:1990961">
    <property type="term" value="P:xenobiotic detoxification by transmembrane export across the plasma membrane"/>
    <property type="evidence" value="ECO:0007669"/>
    <property type="project" value="InterPro"/>
</dbReference>
<comment type="similarity">
    <text evidence="2 6">Belongs to the multi antimicrobial extrusion (MATE) (TC 2.A.66.1) family.</text>
</comment>
<dbReference type="InterPro" id="IPR002528">
    <property type="entry name" value="MATE_fam"/>
</dbReference>
<gene>
    <name evidence="7" type="primary">LOC115987596</name>
</gene>
<feature type="transmembrane region" description="Helical" evidence="6">
    <location>
        <begin position="395"/>
        <end position="417"/>
    </location>
</feature>
<evidence type="ECO:0000313" key="7">
    <source>
        <dbReference type="EnsemblPlants" id="QL04p060066:mrna"/>
    </source>
</evidence>
<feature type="transmembrane region" description="Helical" evidence="6">
    <location>
        <begin position="52"/>
        <end position="70"/>
    </location>
</feature>
<keyword evidence="8" id="KW-1185">Reference proteome</keyword>
<organism evidence="7 8">
    <name type="scientific">Quercus lobata</name>
    <name type="common">Valley oak</name>
    <dbReference type="NCBI Taxonomy" id="97700"/>
    <lineage>
        <taxon>Eukaryota</taxon>
        <taxon>Viridiplantae</taxon>
        <taxon>Streptophyta</taxon>
        <taxon>Embryophyta</taxon>
        <taxon>Tracheophyta</taxon>
        <taxon>Spermatophyta</taxon>
        <taxon>Magnoliopsida</taxon>
        <taxon>eudicotyledons</taxon>
        <taxon>Gunneridae</taxon>
        <taxon>Pentapetalae</taxon>
        <taxon>rosids</taxon>
        <taxon>fabids</taxon>
        <taxon>Fagales</taxon>
        <taxon>Fagaceae</taxon>
        <taxon>Quercus</taxon>
    </lineage>
</organism>
<keyword evidence="4 6" id="KW-1133">Transmembrane helix</keyword>
<evidence type="ECO:0000313" key="8">
    <source>
        <dbReference type="Proteomes" id="UP000594261"/>
    </source>
</evidence>
<sequence>MAHPEDQQPLLNGLHSNTSISDLKSDAIEEFLEHKPVSVRWWIRLVGWESRLLWILSGASIIVSVFNYMLTFATLSFTGHLGSLELAGASVASVGIQGLAYGIMLGMASAVQTVCGQAYGAKKYGALGIICQRAIVLHLGAAVLLTFLYWFSGPILIAIGQSESIAEQGQVFAHGLILQLYAFAISCPMQRFLQAQNIVNPLAYMAVGVFLLHILLSWLVVYVLDYGLLGAALTLSLSWWILVILNALYILLSPSCKDTWTGFSMKAFTGIWPYFKLTIASAVMLCLEIWYSQGLVLISGLLSNPTISLDSISICMNYLNWDINFMLGLSAAASVRVSNELGAGHPKVAKFSVWVVNGTSLLISIIFSALVLILRVELSELFTSDTEVIEAVSKLTPLLAISVLLNGIQPILSGVAIGSGWQAIVAYVNLATYYVIGLPIGCVLGFKTSLGVDGIWWGMIIGVLLQTVTLIILTARTNWDTEVQKAIDRLKKSANEETLELLTSI</sequence>
<comment type="subcellular location">
    <subcellularLocation>
        <location evidence="1">Membrane</location>
        <topology evidence="1">Multi-pass membrane protein</topology>
    </subcellularLocation>
</comment>
<feature type="transmembrane region" description="Helical" evidence="6">
    <location>
        <begin position="135"/>
        <end position="159"/>
    </location>
</feature>
<dbReference type="RefSeq" id="XP_030967043.1">
    <property type="nucleotide sequence ID" value="XM_031111183.1"/>
</dbReference>
<dbReference type="NCBIfam" id="TIGR00797">
    <property type="entry name" value="matE"/>
    <property type="match status" value="1"/>
</dbReference>
<feature type="transmembrane region" description="Helical" evidence="6">
    <location>
        <begin position="351"/>
        <end position="375"/>
    </location>
</feature>
<feature type="transmembrane region" description="Helical" evidence="6">
    <location>
        <begin position="454"/>
        <end position="475"/>
    </location>
</feature>
<dbReference type="AlphaFoldDB" id="A0A7N2LG35"/>
<dbReference type="InParanoid" id="A0A7N2LG35"/>
<protein>
    <recommendedName>
        <fullName evidence="6">Protein DETOXIFICATION</fullName>
    </recommendedName>
    <alternativeName>
        <fullName evidence="6">Multidrug and toxic compound extrusion protein</fullName>
    </alternativeName>
</protein>
<dbReference type="KEGG" id="qlo:115987596"/>
<feature type="transmembrane region" description="Helical" evidence="6">
    <location>
        <begin position="424"/>
        <end position="448"/>
    </location>
</feature>
<feature type="transmembrane region" description="Helical" evidence="6">
    <location>
        <begin position="273"/>
        <end position="298"/>
    </location>
</feature>
<dbReference type="EMBL" id="LRBV02000004">
    <property type="status" value="NOT_ANNOTATED_CDS"/>
    <property type="molecule type" value="Genomic_DNA"/>
</dbReference>
<dbReference type="GO" id="GO:0042910">
    <property type="term" value="F:xenobiotic transmembrane transporter activity"/>
    <property type="evidence" value="ECO:0007669"/>
    <property type="project" value="InterPro"/>
</dbReference>
<feature type="transmembrane region" description="Helical" evidence="6">
    <location>
        <begin position="90"/>
        <end position="114"/>
    </location>
</feature>
<keyword evidence="5 6" id="KW-0472">Membrane</keyword>